<evidence type="ECO:0000313" key="1">
    <source>
        <dbReference type="EMBL" id="POI21296.1"/>
    </source>
</evidence>
<sequence length="48" mass="5419">MQQLNMEEKMSTQGSAYGRDVNLSSGRGFPSLPIYRINIVPEMLCLQD</sequence>
<dbReference type="EMBL" id="PPHD01071007">
    <property type="protein sequence ID" value="POI21296.1"/>
    <property type="molecule type" value="Genomic_DNA"/>
</dbReference>
<dbReference type="Proteomes" id="UP000237246">
    <property type="component" value="Unassembled WGS sequence"/>
</dbReference>
<dbReference type="AlphaFoldDB" id="A0A2P4SB09"/>
<proteinExistence type="predicted"/>
<reference evidence="1 2" key="1">
    <citation type="submission" date="2018-01" db="EMBL/GenBank/DDBJ databases">
        <title>Comparison of the Chinese Bamboo Partridge and Red Junglefowl genome sequences highlights the importance of demography in genome evolution.</title>
        <authorList>
            <person name="Tiley G.P."/>
            <person name="Kimball R.T."/>
            <person name="Braun E.L."/>
            <person name="Burleigh J.G."/>
        </authorList>
    </citation>
    <scope>NUCLEOTIDE SEQUENCE [LARGE SCALE GENOMIC DNA]</scope>
    <source>
        <strain evidence="1">RTK389</strain>
        <tissue evidence="1">Blood</tissue>
    </source>
</reference>
<evidence type="ECO:0000313" key="2">
    <source>
        <dbReference type="Proteomes" id="UP000237246"/>
    </source>
</evidence>
<comment type="caution">
    <text evidence="1">The sequence shown here is derived from an EMBL/GenBank/DDBJ whole genome shotgun (WGS) entry which is preliminary data.</text>
</comment>
<organism evidence="1 2">
    <name type="scientific">Bambusicola thoracicus</name>
    <name type="common">Chinese bamboo-partridge</name>
    <name type="synonym">Perdix thoracica</name>
    <dbReference type="NCBI Taxonomy" id="9083"/>
    <lineage>
        <taxon>Eukaryota</taxon>
        <taxon>Metazoa</taxon>
        <taxon>Chordata</taxon>
        <taxon>Craniata</taxon>
        <taxon>Vertebrata</taxon>
        <taxon>Euteleostomi</taxon>
        <taxon>Archelosauria</taxon>
        <taxon>Archosauria</taxon>
        <taxon>Dinosauria</taxon>
        <taxon>Saurischia</taxon>
        <taxon>Theropoda</taxon>
        <taxon>Coelurosauria</taxon>
        <taxon>Aves</taxon>
        <taxon>Neognathae</taxon>
        <taxon>Galloanserae</taxon>
        <taxon>Galliformes</taxon>
        <taxon>Phasianidae</taxon>
        <taxon>Perdicinae</taxon>
        <taxon>Bambusicola</taxon>
    </lineage>
</organism>
<keyword evidence="2" id="KW-1185">Reference proteome</keyword>
<gene>
    <name evidence="1" type="ORF">CIB84_014957</name>
</gene>
<name>A0A2P4SB09_BAMTH</name>
<accession>A0A2P4SB09</accession>
<protein>
    <submittedName>
        <fullName evidence="1">Uncharacterized protein</fullName>
    </submittedName>
</protein>